<proteinExistence type="predicted"/>
<keyword evidence="2" id="KW-0808">Transferase</keyword>
<dbReference type="Proteomes" id="UP000186019">
    <property type="component" value="Unassembled WGS sequence"/>
</dbReference>
<evidence type="ECO:0000313" key="2">
    <source>
        <dbReference type="EMBL" id="SIS24733.1"/>
    </source>
</evidence>
<sequence>MKIAYILNTYPQPSHSFIRRELQALERQGFAIDRIAMRPAEVELVDAGDRAEAARTHYVLRCGAVALASDLALQALHAPRGFAAALNLAWRCGTRGEVGRLRHMIYLAEAAHIARRCARSGARHAHAHFGTNAATVAMLCHAMGGPRYSFTVHGPEEFDAPRALSLPDKITRAAFTVAISSFGRSQLSRLVPHGTWARISVVHCGIEPDVFAQPAPMPPIGPDAPLCLVAIGRFVEQKGQMMLPGALRVALDRLQTDGSGAGGIHLTLIGDGPLRPALEAGIAEAGLTKHVTLTGWLDEAGVRDQLARAHGLIMPSFAEGLPMVVMEAMAAARPVIATYIAGTPELVEDGRTGWLVPAGDALALAKTMVEMAATPAATLDRMGKDARARVLARHDIDTEAAKLAFLIGGAADHRPLTQPPGPGSRTASDTAP</sequence>
<feature type="region of interest" description="Disordered" evidence="1">
    <location>
        <begin position="412"/>
        <end position="432"/>
    </location>
</feature>
<dbReference type="AlphaFoldDB" id="A0A1N7HIX3"/>
<accession>A0A1N7HIX3</accession>
<dbReference type="InterPro" id="IPR050194">
    <property type="entry name" value="Glycosyltransferase_grp1"/>
</dbReference>
<dbReference type="PANTHER" id="PTHR45947:SF15">
    <property type="entry name" value="TEICHURONIC ACID BIOSYNTHESIS GLYCOSYLTRANSFERASE TUAC-RELATED"/>
    <property type="match status" value="1"/>
</dbReference>
<reference evidence="2 3" key="1">
    <citation type="submission" date="2017-01" db="EMBL/GenBank/DDBJ databases">
        <authorList>
            <person name="Mah S.A."/>
            <person name="Swanson W.J."/>
            <person name="Moy G.W."/>
            <person name="Vacquier V.D."/>
        </authorList>
    </citation>
    <scope>NUCLEOTIDE SEQUENCE [LARGE SCALE GENOMIC DNA]</scope>
    <source>
        <strain evidence="2 3">DSM 29590</strain>
    </source>
</reference>
<dbReference type="STRING" id="573024.SAMN05216208_2151"/>
<dbReference type="OrthoDB" id="9790710at2"/>
<dbReference type="PANTHER" id="PTHR45947">
    <property type="entry name" value="SULFOQUINOVOSYL TRANSFERASE SQD2"/>
    <property type="match status" value="1"/>
</dbReference>
<dbReference type="GO" id="GO:0016757">
    <property type="term" value="F:glycosyltransferase activity"/>
    <property type="evidence" value="ECO:0007669"/>
    <property type="project" value="TreeGrafter"/>
</dbReference>
<name>A0A1N7HIX3_9RHOB</name>
<protein>
    <submittedName>
        <fullName evidence="2">Glycosyltransferase involved in cell wall bisynthesis</fullName>
    </submittedName>
</protein>
<dbReference type="RefSeq" id="WP_076535214.1">
    <property type="nucleotide sequence ID" value="NZ_FOAC01000002.1"/>
</dbReference>
<dbReference type="EMBL" id="FTNV01000003">
    <property type="protein sequence ID" value="SIS24733.1"/>
    <property type="molecule type" value="Genomic_DNA"/>
</dbReference>
<organism evidence="2 3">
    <name type="scientific">Roseovarius nanhaiticus</name>
    <dbReference type="NCBI Taxonomy" id="573024"/>
    <lineage>
        <taxon>Bacteria</taxon>
        <taxon>Pseudomonadati</taxon>
        <taxon>Pseudomonadota</taxon>
        <taxon>Alphaproteobacteria</taxon>
        <taxon>Rhodobacterales</taxon>
        <taxon>Roseobacteraceae</taxon>
        <taxon>Roseovarius</taxon>
    </lineage>
</organism>
<evidence type="ECO:0000313" key="3">
    <source>
        <dbReference type="Proteomes" id="UP000186019"/>
    </source>
</evidence>
<gene>
    <name evidence="2" type="ORF">SAMN05421666_3165</name>
</gene>
<evidence type="ECO:0000256" key="1">
    <source>
        <dbReference type="SAM" id="MobiDB-lite"/>
    </source>
</evidence>
<dbReference type="Pfam" id="PF13692">
    <property type="entry name" value="Glyco_trans_1_4"/>
    <property type="match status" value="1"/>
</dbReference>
<dbReference type="SUPFAM" id="SSF53756">
    <property type="entry name" value="UDP-Glycosyltransferase/glycogen phosphorylase"/>
    <property type="match status" value="1"/>
</dbReference>
<dbReference type="Gene3D" id="3.40.50.2000">
    <property type="entry name" value="Glycogen Phosphorylase B"/>
    <property type="match status" value="2"/>
</dbReference>
<keyword evidence="3" id="KW-1185">Reference proteome</keyword>